<feature type="domain" description="DUF202" evidence="7">
    <location>
        <begin position="207"/>
        <end position="267"/>
    </location>
</feature>
<evidence type="ECO:0000259" key="7">
    <source>
        <dbReference type="Pfam" id="PF02656"/>
    </source>
</evidence>
<comment type="caution">
    <text evidence="8">The sequence shown here is derived from an EMBL/GenBank/DDBJ whole genome shotgun (WGS) entry which is preliminary data.</text>
</comment>
<name>A0A9W7ZZ32_9FUNG</name>
<dbReference type="Pfam" id="PF02656">
    <property type="entry name" value="DUF202"/>
    <property type="match status" value="1"/>
</dbReference>
<evidence type="ECO:0000313" key="8">
    <source>
        <dbReference type="EMBL" id="KAJ1917236.1"/>
    </source>
</evidence>
<dbReference type="GO" id="GO:0000329">
    <property type="term" value="C:fungal-type vacuole membrane"/>
    <property type="evidence" value="ECO:0007669"/>
    <property type="project" value="TreeGrafter"/>
</dbReference>
<keyword evidence="9" id="KW-1185">Reference proteome</keyword>
<protein>
    <recommendedName>
        <fullName evidence="7">DUF202 domain-containing protein</fullName>
    </recommendedName>
</protein>
<evidence type="ECO:0000256" key="1">
    <source>
        <dbReference type="ARBA" id="ARBA00004127"/>
    </source>
</evidence>
<organism evidence="8 9">
    <name type="scientific">Mycoemilia scoparia</name>
    <dbReference type="NCBI Taxonomy" id="417184"/>
    <lineage>
        <taxon>Eukaryota</taxon>
        <taxon>Fungi</taxon>
        <taxon>Fungi incertae sedis</taxon>
        <taxon>Zoopagomycota</taxon>
        <taxon>Kickxellomycotina</taxon>
        <taxon>Kickxellomycetes</taxon>
        <taxon>Kickxellales</taxon>
        <taxon>Kickxellaceae</taxon>
        <taxon>Mycoemilia</taxon>
    </lineage>
</organism>
<keyword evidence="3 6" id="KW-1133">Transmembrane helix</keyword>
<evidence type="ECO:0000256" key="2">
    <source>
        <dbReference type="ARBA" id="ARBA00022692"/>
    </source>
</evidence>
<proteinExistence type="predicted"/>
<gene>
    <name evidence="8" type="ORF">H4219_003320</name>
</gene>
<dbReference type="EMBL" id="JANBPU010000077">
    <property type="protein sequence ID" value="KAJ1917236.1"/>
    <property type="molecule type" value="Genomic_DNA"/>
</dbReference>
<dbReference type="PANTHER" id="PTHR46140">
    <property type="entry name" value="VACUOLAR TRANSPORTER CHAPERONE 1-RELATED"/>
    <property type="match status" value="1"/>
</dbReference>
<keyword evidence="4 6" id="KW-0472">Membrane</keyword>
<dbReference type="GO" id="GO:0012505">
    <property type="term" value="C:endomembrane system"/>
    <property type="evidence" value="ECO:0007669"/>
    <property type="project" value="UniProtKB-SubCell"/>
</dbReference>
<dbReference type="InterPro" id="IPR003807">
    <property type="entry name" value="DUF202"/>
</dbReference>
<dbReference type="Proteomes" id="UP001150538">
    <property type="component" value="Unassembled WGS sequence"/>
</dbReference>
<dbReference type="GO" id="GO:0033254">
    <property type="term" value="C:vacuolar transporter chaperone complex"/>
    <property type="evidence" value="ECO:0007669"/>
    <property type="project" value="TreeGrafter"/>
</dbReference>
<keyword evidence="2 6" id="KW-0812">Transmembrane</keyword>
<feature type="transmembrane region" description="Helical" evidence="6">
    <location>
        <begin position="284"/>
        <end position="301"/>
    </location>
</feature>
<feature type="region of interest" description="Disordered" evidence="5">
    <location>
        <begin position="1"/>
        <end position="127"/>
    </location>
</feature>
<feature type="compositionally biased region" description="Low complexity" evidence="5">
    <location>
        <begin position="1"/>
        <end position="14"/>
    </location>
</feature>
<evidence type="ECO:0000256" key="4">
    <source>
        <dbReference type="ARBA" id="ARBA00023136"/>
    </source>
</evidence>
<evidence type="ECO:0000256" key="3">
    <source>
        <dbReference type="ARBA" id="ARBA00022989"/>
    </source>
</evidence>
<dbReference type="PANTHER" id="PTHR46140:SF1">
    <property type="entry name" value="VACUOLAR TRANSPORTER CHAPERONE COMPLEX SUBUNIT 4-RELATED"/>
    <property type="match status" value="1"/>
</dbReference>
<evidence type="ECO:0000256" key="5">
    <source>
        <dbReference type="SAM" id="MobiDB-lite"/>
    </source>
</evidence>
<feature type="transmembrane region" description="Helical" evidence="6">
    <location>
        <begin position="243"/>
        <end position="263"/>
    </location>
</feature>
<dbReference type="AlphaFoldDB" id="A0A9W7ZZ32"/>
<accession>A0A9W7ZZ32</accession>
<comment type="subcellular location">
    <subcellularLocation>
        <location evidence="1">Endomembrane system</location>
        <topology evidence="1">Multi-pass membrane protein</topology>
    </subcellularLocation>
</comment>
<feature type="transmembrane region" description="Helical" evidence="6">
    <location>
        <begin position="216"/>
        <end position="237"/>
    </location>
</feature>
<feature type="region of interest" description="Disordered" evidence="5">
    <location>
        <begin position="169"/>
        <end position="195"/>
    </location>
</feature>
<sequence length="306" mass="32817">MPAKASTSNNATNNDGDIGKNDMSTFLGQQQQQQQLPPPLSASSTQEGKSARISHSHTSSLISNPRHIALHGHNSPSVMGSHVPSSMPPSGAIPFSPQPYTSFHDSEAAPLTGNNDGGANDNIQNSNTGSYQYGTLFPTPEQMQSSNININSGHRNPNFRGNTQTTLVTNSRHSVAGGKKPSGSGGGGGGSSSNKKRIIVPVRVEPKVFFANERTFLSWLNFSIMLGSLALGLLNFGNATSRISGIVFTAIAMGIMIYALVLFQKRAERIRQRDSRPYDDRRGPTMLVCVLLTAIMLNFYLNLTKG</sequence>
<dbReference type="OrthoDB" id="2243669at2759"/>
<evidence type="ECO:0000313" key="9">
    <source>
        <dbReference type="Proteomes" id="UP001150538"/>
    </source>
</evidence>
<dbReference type="InterPro" id="IPR051572">
    <property type="entry name" value="VTC_Complex_Subunit"/>
</dbReference>
<evidence type="ECO:0000256" key="6">
    <source>
        <dbReference type="SAM" id="Phobius"/>
    </source>
</evidence>
<reference evidence="8" key="1">
    <citation type="submission" date="2022-07" db="EMBL/GenBank/DDBJ databases">
        <title>Phylogenomic reconstructions and comparative analyses of Kickxellomycotina fungi.</title>
        <authorList>
            <person name="Reynolds N.K."/>
            <person name="Stajich J.E."/>
            <person name="Barry K."/>
            <person name="Grigoriev I.V."/>
            <person name="Crous P."/>
            <person name="Smith M.E."/>
        </authorList>
    </citation>
    <scope>NUCLEOTIDE SEQUENCE</scope>
    <source>
        <strain evidence="8">NBRC 100468</strain>
    </source>
</reference>